<organism evidence="2 3">
    <name type="scientific">Algoriphagus faecimaris</name>
    <dbReference type="NCBI Taxonomy" id="686796"/>
    <lineage>
        <taxon>Bacteria</taxon>
        <taxon>Pseudomonadati</taxon>
        <taxon>Bacteroidota</taxon>
        <taxon>Cytophagia</taxon>
        <taxon>Cytophagales</taxon>
        <taxon>Cyclobacteriaceae</taxon>
        <taxon>Algoriphagus</taxon>
    </lineage>
</organism>
<evidence type="ECO:0000313" key="2">
    <source>
        <dbReference type="EMBL" id="SDC98026.1"/>
    </source>
</evidence>
<feature type="transmembrane region" description="Helical" evidence="1">
    <location>
        <begin position="50"/>
        <end position="68"/>
    </location>
</feature>
<keyword evidence="3" id="KW-1185">Reference proteome</keyword>
<dbReference type="Pfam" id="PF09527">
    <property type="entry name" value="ATPase_gene1"/>
    <property type="match status" value="1"/>
</dbReference>
<keyword evidence="1" id="KW-0472">Membrane</keyword>
<dbReference type="AlphaFoldDB" id="A0A1G6R290"/>
<name>A0A1G6R290_9BACT</name>
<protein>
    <submittedName>
        <fullName evidence="2">Putative F0F1-ATPase subunit Ca2+/Mg2+ transporter</fullName>
    </submittedName>
</protein>
<accession>A0A1G6R290</accession>
<feature type="transmembrane region" description="Helical" evidence="1">
    <location>
        <begin position="20"/>
        <end position="38"/>
    </location>
</feature>
<dbReference type="OrthoDB" id="9798708at2"/>
<keyword evidence="1" id="KW-1133">Transmembrane helix</keyword>
<evidence type="ECO:0000256" key="1">
    <source>
        <dbReference type="SAM" id="Phobius"/>
    </source>
</evidence>
<proteinExistence type="predicted"/>
<dbReference type="InterPro" id="IPR032820">
    <property type="entry name" value="ATPase_put"/>
</dbReference>
<dbReference type="STRING" id="686796.SAMN04488104_101122"/>
<reference evidence="3" key="1">
    <citation type="submission" date="2016-10" db="EMBL/GenBank/DDBJ databases">
        <authorList>
            <person name="Varghese N."/>
            <person name="Submissions S."/>
        </authorList>
    </citation>
    <scope>NUCLEOTIDE SEQUENCE [LARGE SCALE GENOMIC DNA]</scope>
    <source>
        <strain evidence="3">DSM 23095</strain>
    </source>
</reference>
<dbReference type="RefSeq" id="WP_087938799.1">
    <property type="nucleotide sequence ID" value="NZ_FNAC01000011.1"/>
</dbReference>
<keyword evidence="1" id="KW-0812">Transmembrane</keyword>
<sequence>MKNREAKKQPFDPPVYVKYIGLSFQLFAVIGGGTWLGWWIQGKSSMKFPLWILLFVFLSIVLAFYQLWTSLKEDDRRK</sequence>
<gene>
    <name evidence="2" type="ORF">SAMN04488104_101122</name>
</gene>
<dbReference type="Proteomes" id="UP000199060">
    <property type="component" value="Unassembled WGS sequence"/>
</dbReference>
<evidence type="ECO:0000313" key="3">
    <source>
        <dbReference type="Proteomes" id="UP000199060"/>
    </source>
</evidence>
<dbReference type="EMBL" id="FNAC01000011">
    <property type="protein sequence ID" value="SDC98026.1"/>
    <property type="molecule type" value="Genomic_DNA"/>
</dbReference>